<name>A0A2K9MGG6_9RHOB</name>
<feature type="signal peptide" evidence="2">
    <location>
        <begin position="1"/>
        <end position="18"/>
    </location>
</feature>
<reference evidence="4" key="1">
    <citation type="submission" date="2017-12" db="EMBL/GenBank/DDBJ databases">
        <title>Genomic analysis of Paracoccus sp. CBA4604.</title>
        <authorList>
            <person name="Roh S.W."/>
            <person name="Kim J.Y."/>
            <person name="Kim J.S."/>
        </authorList>
    </citation>
    <scope>NUCLEOTIDE SEQUENCE [LARGE SCALE GENOMIC DNA]</scope>
    <source>
        <strain evidence="4">CBA4604</strain>
    </source>
</reference>
<dbReference type="KEGG" id="paru:CYR75_10850"/>
<dbReference type="OrthoDB" id="964913at2"/>
<evidence type="ECO:0000256" key="1">
    <source>
        <dbReference type="SAM" id="MobiDB-lite"/>
    </source>
</evidence>
<evidence type="ECO:0000313" key="3">
    <source>
        <dbReference type="EMBL" id="AUM74713.1"/>
    </source>
</evidence>
<organism evidence="3 4">
    <name type="scientific">Paracoccus jeotgali</name>
    <dbReference type="NCBI Taxonomy" id="2065379"/>
    <lineage>
        <taxon>Bacteria</taxon>
        <taxon>Pseudomonadati</taxon>
        <taxon>Pseudomonadota</taxon>
        <taxon>Alphaproteobacteria</taxon>
        <taxon>Rhodobacterales</taxon>
        <taxon>Paracoccaceae</taxon>
        <taxon>Paracoccus</taxon>
    </lineage>
</organism>
<dbReference type="RefSeq" id="WP_101500058.1">
    <property type="nucleotide sequence ID" value="NZ_CP025583.1"/>
</dbReference>
<dbReference type="EMBL" id="CP025583">
    <property type="protein sequence ID" value="AUM74713.1"/>
    <property type="molecule type" value="Genomic_DNA"/>
</dbReference>
<evidence type="ECO:0000256" key="2">
    <source>
        <dbReference type="SAM" id="SignalP"/>
    </source>
</evidence>
<feature type="region of interest" description="Disordered" evidence="1">
    <location>
        <begin position="113"/>
        <end position="150"/>
    </location>
</feature>
<keyword evidence="4" id="KW-1185">Reference proteome</keyword>
<proteinExistence type="predicted"/>
<protein>
    <recommendedName>
        <fullName evidence="5">SH3 domain-containing protein</fullName>
    </recommendedName>
</protein>
<evidence type="ECO:0000313" key="4">
    <source>
        <dbReference type="Proteomes" id="UP000234882"/>
    </source>
</evidence>
<evidence type="ECO:0008006" key="5">
    <source>
        <dbReference type="Google" id="ProtNLM"/>
    </source>
</evidence>
<dbReference type="Gene3D" id="2.30.30.40">
    <property type="entry name" value="SH3 Domains"/>
    <property type="match status" value="1"/>
</dbReference>
<sequence length="271" mass="29055">MRKLLVAALMLLAGPALAEIDGHGPDAWRVQGVAGNDVLNMRMGPGTNYPVIDRLAPNAGGLQLVTCVPLLIEPYNSALTEAQRAALPQRWCLMRSADLTRAGWVAQRFITPDQGGTAAAPAPAAGGTRAAQTAAASPRPASASADPASDPMIAQARDLVREVYDKELHSPDSPLDPAHAGHYFTTDIVRLIESNGVEAHPLFNAQDFDVTVSEPQPDPDTPMLRGTIFINVDFTNFGRPQRAVFSLRADPERPGAPLRIFNIDHGDWSFP</sequence>
<accession>A0A2K9MGG6</accession>
<dbReference type="AlphaFoldDB" id="A0A2K9MGG6"/>
<gene>
    <name evidence="3" type="ORF">CYR75_10850</name>
</gene>
<dbReference type="Proteomes" id="UP000234882">
    <property type="component" value="Chromosome"/>
</dbReference>
<keyword evidence="2" id="KW-0732">Signal</keyword>
<feature type="chain" id="PRO_5014655788" description="SH3 domain-containing protein" evidence="2">
    <location>
        <begin position="19"/>
        <end position="271"/>
    </location>
</feature>